<keyword evidence="2" id="KW-0862">Zinc</keyword>
<evidence type="ECO:0000313" key="5">
    <source>
        <dbReference type="Proteomes" id="UP000078397"/>
    </source>
</evidence>
<keyword evidence="5" id="KW-1185">Reference proteome</keyword>
<dbReference type="CDD" id="cd07010">
    <property type="entry name" value="cupin_PMI_type_I_N_bac"/>
    <property type="match status" value="1"/>
</dbReference>
<feature type="domain" description="Mannose-6-phosphate isomerase cupin" evidence="3">
    <location>
        <begin position="256"/>
        <end position="323"/>
    </location>
</feature>
<dbReference type="InterPro" id="IPR011051">
    <property type="entry name" value="RmlC_Cupin_sf"/>
</dbReference>
<evidence type="ECO:0000256" key="2">
    <source>
        <dbReference type="ARBA" id="ARBA00022833"/>
    </source>
</evidence>
<sequence>MAPIIVPANQPEKRFYAGGARISAFRSDPPCSSHQPEDWVASTSCCFGTAGIGYSRLPDGTLLTDTVAAEPEKWLGAEHLAKYGADTKLLVKLLDAGQRLPVHAHPHVNWSKKHLGRNHGKAEAWYILTPGSVWLGLKDSIDEKELLELVEGKRGTELLHRMHKFDVVPHQTLYVPPGTLHAIGEGIMVVEVQEPEDLSILCEWEGFDIDGKKDGHLGLGFPTALTAVDTKGRTREEAEKWVTSDQVSKSVCAAESTEYFRLERIHVEGSSSTERGLAILVVLEGNVSLATASSKPLRLPKGSTVVIPHEDGELRLQGEADVLIARPPQ</sequence>
<dbReference type="GeneID" id="28847420"/>
<dbReference type="AlphaFoldDB" id="A0A179FRI9"/>
<dbReference type="OrthoDB" id="3452273at2759"/>
<dbReference type="KEGG" id="pchm:VFPPC_04005"/>
<protein>
    <submittedName>
        <fullName evidence="4">Mannose-6-phosphate isomerase</fullName>
    </submittedName>
</protein>
<gene>
    <name evidence="4" type="ORF">VFPPC_04005</name>
</gene>
<organism evidence="4 5">
    <name type="scientific">Pochonia chlamydosporia 170</name>
    <dbReference type="NCBI Taxonomy" id="1380566"/>
    <lineage>
        <taxon>Eukaryota</taxon>
        <taxon>Fungi</taxon>
        <taxon>Dikarya</taxon>
        <taxon>Ascomycota</taxon>
        <taxon>Pezizomycotina</taxon>
        <taxon>Sordariomycetes</taxon>
        <taxon>Hypocreomycetidae</taxon>
        <taxon>Hypocreales</taxon>
        <taxon>Clavicipitaceae</taxon>
        <taxon>Pochonia</taxon>
    </lineage>
</organism>
<dbReference type="Proteomes" id="UP000078397">
    <property type="component" value="Unassembled WGS sequence"/>
</dbReference>
<dbReference type="SUPFAM" id="SSF51182">
    <property type="entry name" value="RmlC-like cupins"/>
    <property type="match status" value="1"/>
</dbReference>
<evidence type="ECO:0000313" key="4">
    <source>
        <dbReference type="EMBL" id="OAQ67639.1"/>
    </source>
</evidence>
<comment type="caution">
    <text evidence="4">The sequence shown here is derived from an EMBL/GenBank/DDBJ whole genome shotgun (WGS) entry which is preliminary data.</text>
</comment>
<dbReference type="STRING" id="1380566.A0A179FRI9"/>
<keyword evidence="4" id="KW-0413">Isomerase</keyword>
<dbReference type="EMBL" id="LSBJ02000003">
    <property type="protein sequence ID" value="OAQ67639.1"/>
    <property type="molecule type" value="Genomic_DNA"/>
</dbReference>
<name>A0A179FRI9_METCM</name>
<dbReference type="PANTHER" id="PTHR42742">
    <property type="entry name" value="TRANSCRIPTIONAL REPRESSOR MPRA"/>
    <property type="match status" value="1"/>
</dbReference>
<evidence type="ECO:0000256" key="1">
    <source>
        <dbReference type="ARBA" id="ARBA00022723"/>
    </source>
</evidence>
<dbReference type="GO" id="GO:0016853">
    <property type="term" value="F:isomerase activity"/>
    <property type="evidence" value="ECO:0007669"/>
    <property type="project" value="UniProtKB-KW"/>
</dbReference>
<dbReference type="InterPro" id="IPR049071">
    <property type="entry name" value="MPI_cupin_dom"/>
</dbReference>
<proteinExistence type="predicted"/>
<dbReference type="Pfam" id="PF21621">
    <property type="entry name" value="MPI_cupin_dom"/>
    <property type="match status" value="1"/>
</dbReference>
<dbReference type="InterPro" id="IPR051804">
    <property type="entry name" value="Carb_Metab_Reg_Kinase/Isom"/>
</dbReference>
<dbReference type="PANTHER" id="PTHR42742:SF3">
    <property type="entry name" value="FRUCTOKINASE"/>
    <property type="match status" value="1"/>
</dbReference>
<reference evidence="4 5" key="1">
    <citation type="journal article" date="2016" name="PLoS Pathog.">
        <title>Biosynthesis of antibiotic leucinostatins in bio-control fungus Purpureocillium lilacinum and their inhibition on phytophthora revealed by genome mining.</title>
        <authorList>
            <person name="Wang G."/>
            <person name="Liu Z."/>
            <person name="Lin R."/>
            <person name="Li E."/>
            <person name="Mao Z."/>
            <person name="Ling J."/>
            <person name="Yang Y."/>
            <person name="Yin W.B."/>
            <person name="Xie B."/>
        </authorList>
    </citation>
    <scope>NUCLEOTIDE SEQUENCE [LARGE SCALE GENOMIC DNA]</scope>
    <source>
        <strain evidence="4">170</strain>
    </source>
</reference>
<accession>A0A179FRI9</accession>
<keyword evidence="1" id="KW-0479">Metal-binding</keyword>
<evidence type="ECO:0000259" key="3">
    <source>
        <dbReference type="Pfam" id="PF21621"/>
    </source>
</evidence>
<dbReference type="Gene3D" id="2.60.120.10">
    <property type="entry name" value="Jelly Rolls"/>
    <property type="match status" value="2"/>
</dbReference>
<dbReference type="GO" id="GO:0046872">
    <property type="term" value="F:metal ion binding"/>
    <property type="evidence" value="ECO:0007669"/>
    <property type="project" value="UniProtKB-KW"/>
</dbReference>
<dbReference type="RefSeq" id="XP_018144489.1">
    <property type="nucleotide sequence ID" value="XM_018283426.1"/>
</dbReference>
<dbReference type="InterPro" id="IPR014710">
    <property type="entry name" value="RmlC-like_jellyroll"/>
</dbReference>